<name>A0AAW7JUD5_9ACTN</name>
<dbReference type="Proteomes" id="UP001168505">
    <property type="component" value="Unassembled WGS sequence"/>
</dbReference>
<evidence type="ECO:0000313" key="2">
    <source>
        <dbReference type="Proteomes" id="UP001168505"/>
    </source>
</evidence>
<gene>
    <name evidence="1" type="ORF">QVN40_06805</name>
</gene>
<accession>A0AAW7JUD5</accession>
<dbReference type="EMBL" id="JAUEIR010000005">
    <property type="protein sequence ID" value="MDN0069413.1"/>
    <property type="molecule type" value="Genomic_DNA"/>
</dbReference>
<reference evidence="1" key="2">
    <citation type="submission" date="2023-08" db="EMBL/GenBank/DDBJ databases">
        <title>Identification and characterization of horizontal gene transfer across gut microbiota members of farm animals based on homology search.</title>
        <authorList>
            <person name="Schwarzerova J."/>
            <person name="Nykrynova M."/>
            <person name="Jureckova K."/>
            <person name="Cejkova D."/>
            <person name="Rychlik I."/>
        </authorList>
    </citation>
    <scope>NUCLEOTIDE SEQUENCE</scope>
    <source>
        <strain evidence="1">15_COKtk</strain>
    </source>
</reference>
<dbReference type="RefSeq" id="WP_289827152.1">
    <property type="nucleotide sequence ID" value="NZ_JAUEIR010000005.1"/>
</dbReference>
<sequence length="157" mass="17091">MDIEVRAEMMMEPISEYAVVLESDSASVTCPGEVFYRSGKGGPIENDRGMKCMPYIVAIDRPTVKGFPFRIRVEDEASISVQGVFHAAGEGRFERVPVVVVMPDDVFHFGADIEVPLDDVCAPGITQEDQLAALNKIMSEALSKSEPHGESNKDNGA</sequence>
<evidence type="ECO:0000313" key="1">
    <source>
        <dbReference type="EMBL" id="MDN0069413.1"/>
    </source>
</evidence>
<reference evidence="1" key="1">
    <citation type="submission" date="2023-06" db="EMBL/GenBank/DDBJ databases">
        <authorList>
            <person name="Zeman M."/>
            <person name="Kubasova T."/>
            <person name="Jahodarova E."/>
            <person name="Nykrynova M."/>
            <person name="Rychlik I."/>
        </authorList>
    </citation>
    <scope>NUCLEOTIDE SEQUENCE</scope>
    <source>
        <strain evidence="1">15_COKtk</strain>
    </source>
</reference>
<organism evidence="1 2">
    <name type="scientific">Collinsella ihumii</name>
    <dbReference type="NCBI Taxonomy" id="1720204"/>
    <lineage>
        <taxon>Bacteria</taxon>
        <taxon>Bacillati</taxon>
        <taxon>Actinomycetota</taxon>
        <taxon>Coriobacteriia</taxon>
        <taxon>Coriobacteriales</taxon>
        <taxon>Coriobacteriaceae</taxon>
        <taxon>Collinsella</taxon>
    </lineage>
</organism>
<dbReference type="AlphaFoldDB" id="A0AAW7JUD5"/>
<proteinExistence type="predicted"/>
<protein>
    <submittedName>
        <fullName evidence="1">Uncharacterized protein</fullName>
    </submittedName>
</protein>
<comment type="caution">
    <text evidence="1">The sequence shown here is derived from an EMBL/GenBank/DDBJ whole genome shotgun (WGS) entry which is preliminary data.</text>
</comment>